<feature type="compositionally biased region" description="Low complexity" evidence="8">
    <location>
        <begin position="322"/>
        <end position="338"/>
    </location>
</feature>
<dbReference type="PANTHER" id="PTHR33908">
    <property type="entry name" value="MANNOSYLTRANSFERASE YKCB-RELATED"/>
    <property type="match status" value="1"/>
</dbReference>
<evidence type="ECO:0000256" key="2">
    <source>
        <dbReference type="ARBA" id="ARBA00022475"/>
    </source>
</evidence>
<keyword evidence="4" id="KW-0808">Transferase</keyword>
<evidence type="ECO:0000256" key="1">
    <source>
        <dbReference type="ARBA" id="ARBA00004651"/>
    </source>
</evidence>
<dbReference type="InterPro" id="IPR050297">
    <property type="entry name" value="LipidA_mod_glycosyltrf_83"/>
</dbReference>
<name>A0ABU8YD52_9MICO</name>
<evidence type="ECO:0000256" key="9">
    <source>
        <dbReference type="SAM" id="Phobius"/>
    </source>
</evidence>
<protein>
    <recommendedName>
        <fullName evidence="12">Dolichyl-phosphate-mannose-protein mannosyltransferase</fullName>
    </recommendedName>
</protein>
<feature type="transmembrane region" description="Helical" evidence="9">
    <location>
        <begin position="137"/>
        <end position="155"/>
    </location>
</feature>
<feature type="transmembrane region" description="Helical" evidence="9">
    <location>
        <begin position="112"/>
        <end position="131"/>
    </location>
</feature>
<sequence length="624" mass="67518">MKHVTSTSAAATQITHEPDHRRSGAAPRRFARVVAPLVLALLVVVGVALSAAVAYHNRLGVTNVDGISYMGIAREYANGWLPDAINAYWSPMVSWMMAPFIAAGLGMQTAFAVVNCFAVAVVLGIGGWLVWSQNHRIVPAVLFMVTAIPALMSAVSVQTPDLLVVAWVVGYLWALRWADQSLHGSTRARLVSGGVLGAVAAIGYFVKLFLLPVAVGAVILWLLLRVWSARRRREPVRHWWTSPVATIVVFAVVIAPWVGALTMKYGSPTLGSSLSVNIGSKFDDGGRATDWPFLPVPPNSHAFSPNEDFTPSVYKQGPMDNPDPAVVPPTDDAATTEDTAPKVTKDSGIAARAGYYLHERMLALPYYLQKISTFAPFAAPIALLFAAALVIGVVRFRRYAFTCIVAATTLVYFVGYGMITSSSSGGGNARYYWPLFYLTAMIGALMLPAVWRLVRRRGVVRTIVACVAIAVVPVASFTQNWIGSPAPFYPSVNRTEALRVTGPTDVPEIVRLADQIRASGALPEDATVIGSNYRSLSSLAFLTDTRVYGRSGQGYTYHSDAMRKLFIDQGVQYFVQFDPATAPARDYSMAGKLVGTYNATISCSADRSTDPEIPCRIQIVKFAK</sequence>
<keyword evidence="11" id="KW-1185">Reference proteome</keyword>
<proteinExistence type="predicted"/>
<evidence type="ECO:0000256" key="8">
    <source>
        <dbReference type="SAM" id="MobiDB-lite"/>
    </source>
</evidence>
<feature type="transmembrane region" description="Helical" evidence="9">
    <location>
        <begin position="431"/>
        <end position="451"/>
    </location>
</feature>
<accession>A0ABU8YD52</accession>
<evidence type="ECO:0000256" key="7">
    <source>
        <dbReference type="ARBA" id="ARBA00023136"/>
    </source>
</evidence>
<keyword evidence="5 9" id="KW-0812">Transmembrane</keyword>
<gene>
    <name evidence="10" type="ORF">WMN62_13300</name>
</gene>
<feature type="transmembrane region" description="Helical" evidence="9">
    <location>
        <begin position="239"/>
        <end position="258"/>
    </location>
</feature>
<keyword evidence="3" id="KW-0328">Glycosyltransferase</keyword>
<feature type="transmembrane region" description="Helical" evidence="9">
    <location>
        <begin position="30"/>
        <end position="55"/>
    </location>
</feature>
<feature type="transmembrane region" description="Helical" evidence="9">
    <location>
        <begin position="198"/>
        <end position="227"/>
    </location>
</feature>
<feature type="transmembrane region" description="Helical" evidence="9">
    <location>
        <begin position="399"/>
        <end position="419"/>
    </location>
</feature>
<feature type="compositionally biased region" description="Polar residues" evidence="8">
    <location>
        <begin position="1"/>
        <end position="15"/>
    </location>
</feature>
<evidence type="ECO:0000256" key="5">
    <source>
        <dbReference type="ARBA" id="ARBA00022692"/>
    </source>
</evidence>
<evidence type="ECO:0000313" key="10">
    <source>
        <dbReference type="EMBL" id="MEK0172448.1"/>
    </source>
</evidence>
<comment type="caution">
    <text evidence="10">The sequence shown here is derived from an EMBL/GenBank/DDBJ whole genome shotgun (WGS) entry which is preliminary data.</text>
</comment>
<reference evidence="10 11" key="1">
    <citation type="submission" date="2024-03" db="EMBL/GenBank/DDBJ databases">
        <title>Whole genomes of four grape xylem sap localized bacterial endophytes.</title>
        <authorList>
            <person name="Kumar G."/>
            <person name="Savka M.A."/>
        </authorList>
    </citation>
    <scope>NUCLEOTIDE SEQUENCE [LARGE SCALE GENOMIC DNA]</scope>
    <source>
        <strain evidence="10 11">RIT_GXS8</strain>
    </source>
</reference>
<evidence type="ECO:0000256" key="3">
    <source>
        <dbReference type="ARBA" id="ARBA00022676"/>
    </source>
</evidence>
<dbReference type="Proteomes" id="UP001370299">
    <property type="component" value="Unassembled WGS sequence"/>
</dbReference>
<feature type="region of interest" description="Disordered" evidence="8">
    <location>
        <begin position="1"/>
        <end position="23"/>
    </location>
</feature>
<evidence type="ECO:0000256" key="4">
    <source>
        <dbReference type="ARBA" id="ARBA00022679"/>
    </source>
</evidence>
<dbReference type="RefSeq" id="WP_340195917.1">
    <property type="nucleotide sequence ID" value="NZ_JBBKAP010000016.1"/>
</dbReference>
<dbReference type="PANTHER" id="PTHR33908:SF11">
    <property type="entry name" value="MEMBRANE PROTEIN"/>
    <property type="match status" value="1"/>
</dbReference>
<evidence type="ECO:0008006" key="12">
    <source>
        <dbReference type="Google" id="ProtNLM"/>
    </source>
</evidence>
<feature type="region of interest" description="Disordered" evidence="8">
    <location>
        <begin position="320"/>
        <end position="341"/>
    </location>
</feature>
<keyword evidence="2" id="KW-1003">Cell membrane</keyword>
<keyword evidence="6 9" id="KW-1133">Transmembrane helix</keyword>
<dbReference type="EMBL" id="JBBLYY010000066">
    <property type="protein sequence ID" value="MEK0172448.1"/>
    <property type="molecule type" value="Genomic_DNA"/>
</dbReference>
<evidence type="ECO:0000256" key="6">
    <source>
        <dbReference type="ARBA" id="ARBA00022989"/>
    </source>
</evidence>
<evidence type="ECO:0000313" key="11">
    <source>
        <dbReference type="Proteomes" id="UP001370299"/>
    </source>
</evidence>
<organism evidence="10 11">
    <name type="scientific">Curtobacterium citreum</name>
    <dbReference type="NCBI Taxonomy" id="2036"/>
    <lineage>
        <taxon>Bacteria</taxon>
        <taxon>Bacillati</taxon>
        <taxon>Actinomycetota</taxon>
        <taxon>Actinomycetes</taxon>
        <taxon>Micrococcales</taxon>
        <taxon>Microbacteriaceae</taxon>
        <taxon>Curtobacterium</taxon>
    </lineage>
</organism>
<feature type="transmembrane region" description="Helical" evidence="9">
    <location>
        <begin position="371"/>
        <end position="392"/>
    </location>
</feature>
<keyword evidence="7 9" id="KW-0472">Membrane</keyword>
<comment type="subcellular location">
    <subcellularLocation>
        <location evidence="1">Cell membrane</location>
        <topology evidence="1">Multi-pass membrane protein</topology>
    </subcellularLocation>
</comment>
<feature type="transmembrane region" description="Helical" evidence="9">
    <location>
        <begin position="463"/>
        <end position="482"/>
    </location>
</feature>